<evidence type="ECO:0000256" key="5">
    <source>
        <dbReference type="ARBA" id="ARBA00023002"/>
    </source>
</evidence>
<dbReference type="Pfam" id="PF01488">
    <property type="entry name" value="Shikimate_DH"/>
    <property type="match status" value="1"/>
</dbReference>
<dbReference type="HAMAP" id="MF_00222">
    <property type="entry name" value="Shikimate_DH_AroE"/>
    <property type="match status" value="1"/>
</dbReference>
<evidence type="ECO:0000256" key="2">
    <source>
        <dbReference type="ARBA" id="ARBA00012962"/>
    </source>
</evidence>
<dbReference type="GO" id="GO:0019632">
    <property type="term" value="P:shikimate metabolic process"/>
    <property type="evidence" value="ECO:0007669"/>
    <property type="project" value="InterPro"/>
</dbReference>
<comment type="catalytic activity">
    <reaction evidence="7 8">
        <text>shikimate + NADP(+) = 3-dehydroshikimate + NADPH + H(+)</text>
        <dbReference type="Rhea" id="RHEA:17737"/>
        <dbReference type="ChEBI" id="CHEBI:15378"/>
        <dbReference type="ChEBI" id="CHEBI:16630"/>
        <dbReference type="ChEBI" id="CHEBI:36208"/>
        <dbReference type="ChEBI" id="CHEBI:57783"/>
        <dbReference type="ChEBI" id="CHEBI:58349"/>
        <dbReference type="EC" id="1.1.1.25"/>
    </reaction>
</comment>
<feature type="binding site" evidence="8">
    <location>
        <position position="246"/>
    </location>
    <ligand>
        <name>NADP(+)</name>
        <dbReference type="ChEBI" id="CHEBI:58349"/>
    </ligand>
</feature>
<feature type="active site" description="Proton acceptor" evidence="8">
    <location>
        <position position="71"/>
    </location>
</feature>
<protein>
    <recommendedName>
        <fullName evidence="2 8">Shikimate dehydrogenase (NADP(+))</fullName>
        <shortName evidence="8">SDH</shortName>
        <ecNumber evidence="2 8">1.1.1.25</ecNumber>
    </recommendedName>
</protein>
<dbReference type="UniPathway" id="UPA00053">
    <property type="reaction ID" value="UER00087"/>
</dbReference>
<feature type="binding site" evidence="8">
    <location>
        <begin position="133"/>
        <end position="137"/>
    </location>
    <ligand>
        <name>NADP(+)</name>
        <dbReference type="ChEBI" id="CHEBI:58349"/>
    </ligand>
</feature>
<dbReference type="EMBL" id="CAADFX010000018">
    <property type="protein sequence ID" value="VFK53653.1"/>
    <property type="molecule type" value="Genomic_DNA"/>
</dbReference>
<dbReference type="NCBIfam" id="TIGR00507">
    <property type="entry name" value="aroE"/>
    <property type="match status" value="1"/>
</dbReference>
<feature type="binding site" evidence="8">
    <location>
        <begin position="157"/>
        <end position="162"/>
    </location>
    <ligand>
        <name>NADP(+)</name>
        <dbReference type="ChEBI" id="CHEBI:58349"/>
    </ligand>
</feature>
<dbReference type="InterPro" id="IPR046346">
    <property type="entry name" value="Aminoacid_DH-like_N_sf"/>
</dbReference>
<evidence type="ECO:0000313" key="12">
    <source>
        <dbReference type="EMBL" id="VFK53653.1"/>
    </source>
</evidence>
<feature type="binding site" evidence="8">
    <location>
        <position position="108"/>
    </location>
    <ligand>
        <name>shikimate</name>
        <dbReference type="ChEBI" id="CHEBI:36208"/>
    </ligand>
</feature>
<comment type="function">
    <text evidence="8">Involved in the biosynthesis of the chorismate, which leads to the biosynthesis of aromatic amino acids. Catalyzes the reversible NADPH linked reduction of 3-dehydroshikimate (DHSA) to yield shikimate (SA).</text>
</comment>
<evidence type="ECO:0000259" key="11">
    <source>
        <dbReference type="Pfam" id="PF18317"/>
    </source>
</evidence>
<dbReference type="FunFam" id="3.40.50.720:FF:000104">
    <property type="entry name" value="Shikimate dehydrogenase (NADP(+))"/>
    <property type="match status" value="1"/>
</dbReference>
<evidence type="ECO:0000256" key="3">
    <source>
        <dbReference type="ARBA" id="ARBA00022605"/>
    </source>
</evidence>
<dbReference type="GO" id="GO:0008652">
    <property type="term" value="P:amino acid biosynthetic process"/>
    <property type="evidence" value="ECO:0007669"/>
    <property type="project" value="UniProtKB-KW"/>
</dbReference>
<evidence type="ECO:0000259" key="9">
    <source>
        <dbReference type="Pfam" id="PF01488"/>
    </source>
</evidence>
<comment type="pathway">
    <text evidence="1 8">Metabolic intermediate biosynthesis; chorismate biosynthesis; chorismate from D-erythrose 4-phosphate and phosphoenolpyruvate: step 4/7.</text>
</comment>
<keyword evidence="4 8" id="KW-0521">NADP</keyword>
<dbReference type="InterPro" id="IPR036291">
    <property type="entry name" value="NAD(P)-bd_dom_sf"/>
</dbReference>
<feature type="domain" description="SDH C-terminal" evidence="11">
    <location>
        <begin position="246"/>
        <end position="276"/>
    </location>
</feature>
<name>A0A450ZIJ5_9GAMM</name>
<dbReference type="PANTHER" id="PTHR21089:SF1">
    <property type="entry name" value="BIFUNCTIONAL 3-DEHYDROQUINATE DEHYDRATASE_SHIKIMATE DEHYDROGENASE, CHLOROPLASTIC"/>
    <property type="match status" value="1"/>
</dbReference>
<feature type="binding site" evidence="8">
    <location>
        <position position="223"/>
    </location>
    <ligand>
        <name>shikimate</name>
        <dbReference type="ChEBI" id="CHEBI:36208"/>
    </ligand>
</feature>
<dbReference type="Gene3D" id="3.40.50.720">
    <property type="entry name" value="NAD(P)-binding Rossmann-like Domain"/>
    <property type="match status" value="1"/>
</dbReference>
<feature type="binding site" evidence="8">
    <location>
        <position position="221"/>
    </location>
    <ligand>
        <name>NADP(+)</name>
        <dbReference type="ChEBI" id="CHEBI:58349"/>
    </ligand>
</feature>
<dbReference type="AlphaFoldDB" id="A0A450ZIJ5"/>
<dbReference type="GO" id="GO:0005829">
    <property type="term" value="C:cytosol"/>
    <property type="evidence" value="ECO:0007669"/>
    <property type="project" value="TreeGrafter"/>
</dbReference>
<dbReference type="CDD" id="cd01065">
    <property type="entry name" value="NAD_bind_Shikimate_DH"/>
    <property type="match status" value="1"/>
</dbReference>
<dbReference type="InterPro" id="IPR006151">
    <property type="entry name" value="Shikm_DH/Glu-tRNA_Rdtase"/>
</dbReference>
<dbReference type="Gene3D" id="3.40.50.10860">
    <property type="entry name" value="Leucine Dehydrogenase, chain A, domain 1"/>
    <property type="match status" value="1"/>
</dbReference>
<feature type="binding site" evidence="8">
    <location>
        <position position="253"/>
    </location>
    <ligand>
        <name>shikimate</name>
        <dbReference type="ChEBI" id="CHEBI:36208"/>
    </ligand>
</feature>
<dbReference type="InterPro" id="IPR041121">
    <property type="entry name" value="SDH_C"/>
</dbReference>
<dbReference type="SUPFAM" id="SSF51735">
    <property type="entry name" value="NAD(P)-binding Rossmann-fold domains"/>
    <property type="match status" value="1"/>
</dbReference>
<dbReference type="Pfam" id="PF18317">
    <property type="entry name" value="SDH_C"/>
    <property type="match status" value="1"/>
</dbReference>
<organism evidence="12">
    <name type="scientific">Candidatus Kentrum sp. TUN</name>
    <dbReference type="NCBI Taxonomy" id="2126343"/>
    <lineage>
        <taxon>Bacteria</taxon>
        <taxon>Pseudomonadati</taxon>
        <taxon>Pseudomonadota</taxon>
        <taxon>Gammaproteobacteria</taxon>
        <taxon>Candidatus Kentrum</taxon>
    </lineage>
</organism>
<evidence type="ECO:0000256" key="6">
    <source>
        <dbReference type="ARBA" id="ARBA00023141"/>
    </source>
</evidence>
<evidence type="ECO:0000256" key="8">
    <source>
        <dbReference type="HAMAP-Rule" id="MF_00222"/>
    </source>
</evidence>
<comment type="subunit">
    <text evidence="8">Homodimer.</text>
</comment>
<dbReference type="Pfam" id="PF08501">
    <property type="entry name" value="Shikimate_dh_N"/>
    <property type="match status" value="1"/>
</dbReference>
<keyword evidence="3 8" id="KW-0028">Amino-acid biosynthesis</keyword>
<evidence type="ECO:0000259" key="10">
    <source>
        <dbReference type="Pfam" id="PF08501"/>
    </source>
</evidence>
<dbReference type="GO" id="GO:0050661">
    <property type="term" value="F:NADP binding"/>
    <property type="evidence" value="ECO:0007669"/>
    <property type="project" value="InterPro"/>
</dbReference>
<comment type="caution">
    <text evidence="8">Lacks conserved residue(s) required for the propagation of feature annotation.</text>
</comment>
<comment type="similarity">
    <text evidence="8">Belongs to the shikimate dehydrogenase family.</text>
</comment>
<keyword evidence="6 8" id="KW-0057">Aromatic amino acid biosynthesis</keyword>
<accession>A0A450ZIJ5</accession>
<evidence type="ECO:0000256" key="4">
    <source>
        <dbReference type="ARBA" id="ARBA00022857"/>
    </source>
</evidence>
<feature type="domain" description="Quinate/shikimate 5-dehydrogenase/glutamyl-tRNA reductase" evidence="9">
    <location>
        <begin position="123"/>
        <end position="199"/>
    </location>
</feature>
<dbReference type="GO" id="GO:0009423">
    <property type="term" value="P:chorismate biosynthetic process"/>
    <property type="evidence" value="ECO:0007669"/>
    <property type="project" value="UniProtKB-UniRule"/>
</dbReference>
<dbReference type="PANTHER" id="PTHR21089">
    <property type="entry name" value="SHIKIMATE DEHYDROGENASE"/>
    <property type="match status" value="1"/>
</dbReference>
<feature type="binding site" evidence="8">
    <location>
        <position position="92"/>
    </location>
    <ligand>
        <name>shikimate</name>
        <dbReference type="ChEBI" id="CHEBI:36208"/>
    </ligand>
</feature>
<sequence length="279" mass="30113">MTEHSTIDRYGVMGHPIKHSKSPIIHARFAEQTEKSIEYLAIHVPPGTFTHAIAAFQAEGGKGLSITLPFKEEAKNLADVLTPRAQRANAVNTIWFDESGKKYGDNTDGIGLVHDLQKNRDMPVAKRRVLLLGAGGAARGIVGPLLDEGPDELVIANRTPEKARALARQFIADGAIEGCGLEELGSASFDLIINATSASLSGKIPVMADTVLRPHGWCYDLMYDASQPTAFVRWGKQHGASQSVDGLGMLVEQAAEAFYLWRGMRPNTSPVIAALRDSS</sequence>
<feature type="binding site" evidence="8">
    <location>
        <position position="67"/>
    </location>
    <ligand>
        <name>shikimate</name>
        <dbReference type="ChEBI" id="CHEBI:36208"/>
    </ligand>
</feature>
<keyword evidence="5 8" id="KW-0560">Oxidoreductase</keyword>
<reference evidence="12" key="1">
    <citation type="submission" date="2019-02" db="EMBL/GenBank/DDBJ databases">
        <authorList>
            <person name="Gruber-Vodicka R. H."/>
            <person name="Seah K. B. B."/>
        </authorList>
    </citation>
    <scope>NUCLEOTIDE SEQUENCE</scope>
    <source>
        <strain evidence="12">BECK_BY1</strain>
    </source>
</reference>
<gene>
    <name evidence="8" type="primary">aroE</name>
    <name evidence="12" type="ORF">BECKTUN1418D_GA0071000_101828</name>
</gene>
<feature type="binding site" evidence="8">
    <location>
        <begin position="20"/>
        <end position="22"/>
    </location>
    <ligand>
        <name>shikimate</name>
        <dbReference type="ChEBI" id="CHEBI:36208"/>
    </ligand>
</feature>
<dbReference type="GO" id="GO:0004764">
    <property type="term" value="F:shikimate 3-dehydrogenase (NADP+) activity"/>
    <property type="evidence" value="ECO:0007669"/>
    <property type="project" value="UniProtKB-UniRule"/>
</dbReference>
<dbReference type="FunFam" id="3.40.50.10860:FF:000006">
    <property type="entry name" value="Shikimate dehydrogenase (NADP(+))"/>
    <property type="match status" value="1"/>
</dbReference>
<dbReference type="NCBIfam" id="NF001310">
    <property type="entry name" value="PRK00258.1-2"/>
    <property type="match status" value="1"/>
</dbReference>
<dbReference type="InterPro" id="IPR022893">
    <property type="entry name" value="Shikimate_DH_fam"/>
</dbReference>
<evidence type="ECO:0000256" key="1">
    <source>
        <dbReference type="ARBA" id="ARBA00004871"/>
    </source>
</evidence>
<dbReference type="InterPro" id="IPR011342">
    <property type="entry name" value="Shikimate_DH"/>
</dbReference>
<dbReference type="SUPFAM" id="SSF53223">
    <property type="entry name" value="Aminoacid dehydrogenase-like, N-terminal domain"/>
    <property type="match status" value="1"/>
</dbReference>
<dbReference type="EC" id="1.1.1.25" evidence="2 8"/>
<dbReference type="InterPro" id="IPR013708">
    <property type="entry name" value="Shikimate_DH-bd_N"/>
</dbReference>
<feature type="domain" description="Shikimate dehydrogenase substrate binding N-terminal" evidence="10">
    <location>
        <begin position="12"/>
        <end position="94"/>
    </location>
</feature>
<proteinExistence type="inferred from homology"/>
<evidence type="ECO:0000256" key="7">
    <source>
        <dbReference type="ARBA" id="ARBA00049442"/>
    </source>
</evidence>
<dbReference type="GO" id="GO:0009073">
    <property type="term" value="P:aromatic amino acid family biosynthetic process"/>
    <property type="evidence" value="ECO:0007669"/>
    <property type="project" value="UniProtKB-KW"/>
</dbReference>